<dbReference type="AlphaFoldDB" id="A0AAV7HAG2"/>
<evidence type="ECO:0000313" key="2">
    <source>
        <dbReference type="EMBL" id="KAH0533653.1"/>
    </source>
</evidence>
<feature type="compositionally biased region" description="Low complexity" evidence="1">
    <location>
        <begin position="65"/>
        <end position="75"/>
    </location>
</feature>
<feature type="region of interest" description="Disordered" evidence="1">
    <location>
        <begin position="22"/>
        <end position="75"/>
    </location>
</feature>
<name>A0AAV7HAG2_COTGL</name>
<evidence type="ECO:0000256" key="1">
    <source>
        <dbReference type="SAM" id="MobiDB-lite"/>
    </source>
</evidence>
<feature type="compositionally biased region" description="Polar residues" evidence="1">
    <location>
        <begin position="31"/>
        <end position="51"/>
    </location>
</feature>
<evidence type="ECO:0000313" key="3">
    <source>
        <dbReference type="Proteomes" id="UP000826195"/>
    </source>
</evidence>
<protein>
    <submittedName>
        <fullName evidence="2">Uncharacterized protein</fullName>
    </submittedName>
</protein>
<keyword evidence="3" id="KW-1185">Reference proteome</keyword>
<dbReference type="Proteomes" id="UP000826195">
    <property type="component" value="Unassembled WGS sequence"/>
</dbReference>
<proteinExistence type="predicted"/>
<reference evidence="2 3" key="1">
    <citation type="journal article" date="2021" name="J. Hered.">
        <title>A chromosome-level genome assembly of the parasitoid wasp, Cotesia glomerata (Hymenoptera: Braconidae).</title>
        <authorList>
            <person name="Pinto B.J."/>
            <person name="Weis J.J."/>
            <person name="Gamble T."/>
            <person name="Ode P.J."/>
            <person name="Paul R."/>
            <person name="Zaspel J.M."/>
        </authorList>
    </citation>
    <scope>NUCLEOTIDE SEQUENCE [LARGE SCALE GENOMIC DNA]</scope>
    <source>
        <strain evidence="2">CgM1</strain>
    </source>
</reference>
<sequence>MSAKSNETMLAQELVKLASYLSNPGRYPSASVPTPRSGSRNPPWRTRSSLRCQPRTERGKVACESATGSSGTSSRSFYREVTCNVKVVELSKYGVAIWESSSFMPA</sequence>
<dbReference type="EMBL" id="JAHXZJ010003003">
    <property type="protein sequence ID" value="KAH0533653.1"/>
    <property type="molecule type" value="Genomic_DNA"/>
</dbReference>
<accession>A0AAV7HAG2</accession>
<gene>
    <name evidence="2" type="ORF">KQX54_000777</name>
</gene>
<comment type="caution">
    <text evidence="2">The sequence shown here is derived from an EMBL/GenBank/DDBJ whole genome shotgun (WGS) entry which is preliminary data.</text>
</comment>
<organism evidence="2 3">
    <name type="scientific">Cotesia glomerata</name>
    <name type="common">Lepidopteran parasitic wasp</name>
    <name type="synonym">Apanteles glomeratus</name>
    <dbReference type="NCBI Taxonomy" id="32391"/>
    <lineage>
        <taxon>Eukaryota</taxon>
        <taxon>Metazoa</taxon>
        <taxon>Ecdysozoa</taxon>
        <taxon>Arthropoda</taxon>
        <taxon>Hexapoda</taxon>
        <taxon>Insecta</taxon>
        <taxon>Pterygota</taxon>
        <taxon>Neoptera</taxon>
        <taxon>Endopterygota</taxon>
        <taxon>Hymenoptera</taxon>
        <taxon>Apocrita</taxon>
        <taxon>Ichneumonoidea</taxon>
        <taxon>Braconidae</taxon>
        <taxon>Microgastrinae</taxon>
        <taxon>Cotesia</taxon>
    </lineage>
</organism>